<keyword evidence="1" id="KW-0472">Membrane</keyword>
<feature type="transmembrane region" description="Helical" evidence="1">
    <location>
        <begin position="457"/>
        <end position="480"/>
    </location>
</feature>
<dbReference type="Gene3D" id="1.20.1640.10">
    <property type="entry name" value="Multidrug efflux transporter AcrB transmembrane domain"/>
    <property type="match status" value="2"/>
</dbReference>
<dbReference type="PANTHER" id="PTHR32063:SF0">
    <property type="entry name" value="SWARMING MOTILITY PROTEIN SWRC"/>
    <property type="match status" value="1"/>
</dbReference>
<feature type="transmembrane region" description="Helical" evidence="1">
    <location>
        <begin position="923"/>
        <end position="948"/>
    </location>
</feature>
<comment type="caution">
    <text evidence="2">The sequence shown here is derived from an EMBL/GenBank/DDBJ whole genome shotgun (WGS) entry which is preliminary data.</text>
</comment>
<organism evidence="2 3">
    <name type="scientific">Phenylobacterium terrae</name>
    <dbReference type="NCBI Taxonomy" id="2665495"/>
    <lineage>
        <taxon>Bacteria</taxon>
        <taxon>Pseudomonadati</taxon>
        <taxon>Pseudomonadota</taxon>
        <taxon>Alphaproteobacteria</taxon>
        <taxon>Caulobacterales</taxon>
        <taxon>Caulobacteraceae</taxon>
        <taxon>Phenylobacterium</taxon>
    </lineage>
</organism>
<gene>
    <name evidence="2" type="ORF">ACFSC0_18250</name>
</gene>
<feature type="transmembrane region" description="Helical" evidence="1">
    <location>
        <begin position="330"/>
        <end position="350"/>
    </location>
</feature>
<feature type="transmembrane region" description="Helical" evidence="1">
    <location>
        <begin position="429"/>
        <end position="451"/>
    </location>
</feature>
<dbReference type="PANTHER" id="PTHR32063">
    <property type="match status" value="1"/>
</dbReference>
<feature type="transmembrane region" description="Helical" evidence="1">
    <location>
        <begin position="889"/>
        <end position="911"/>
    </location>
</feature>
<feature type="transmembrane region" description="Helical" evidence="1">
    <location>
        <begin position="862"/>
        <end position="882"/>
    </location>
</feature>
<dbReference type="Gene3D" id="3.30.70.1440">
    <property type="entry name" value="Multidrug efflux transporter AcrB pore domain"/>
    <property type="match status" value="1"/>
</dbReference>
<dbReference type="Gene3D" id="3.30.70.1430">
    <property type="entry name" value="Multidrug efflux transporter AcrB pore domain"/>
    <property type="match status" value="2"/>
</dbReference>
<evidence type="ECO:0000256" key="1">
    <source>
        <dbReference type="SAM" id="Phobius"/>
    </source>
</evidence>
<dbReference type="InterPro" id="IPR001036">
    <property type="entry name" value="Acrflvin-R"/>
</dbReference>
<dbReference type="Gene3D" id="3.30.70.1320">
    <property type="entry name" value="Multidrug efflux transporter AcrB pore domain like"/>
    <property type="match status" value="1"/>
</dbReference>
<keyword evidence="1" id="KW-1133">Transmembrane helix</keyword>
<feature type="transmembrane region" description="Helical" evidence="1">
    <location>
        <begin position="969"/>
        <end position="988"/>
    </location>
</feature>
<feature type="transmembrane region" description="Helical" evidence="1">
    <location>
        <begin position="1008"/>
        <end position="1037"/>
    </location>
</feature>
<protein>
    <submittedName>
        <fullName evidence="2">Efflux RND transporter permease subunit</fullName>
    </submittedName>
</protein>
<dbReference type="RefSeq" id="WP_377284172.1">
    <property type="nucleotide sequence ID" value="NZ_JBHRSI010000013.1"/>
</dbReference>
<keyword evidence="3" id="KW-1185">Reference proteome</keyword>
<dbReference type="SUPFAM" id="SSF82714">
    <property type="entry name" value="Multidrug efflux transporter AcrB TolC docking domain, DN and DC subdomains"/>
    <property type="match status" value="2"/>
</dbReference>
<feature type="transmembrane region" description="Helical" evidence="1">
    <location>
        <begin position="531"/>
        <end position="549"/>
    </location>
</feature>
<dbReference type="Gene3D" id="3.30.2090.10">
    <property type="entry name" value="Multidrug efflux transporter AcrB TolC docking domain, DN and DC subdomains"/>
    <property type="match status" value="2"/>
</dbReference>
<dbReference type="PRINTS" id="PR00702">
    <property type="entry name" value="ACRIFLAVINRP"/>
</dbReference>
<dbReference type="SUPFAM" id="SSF82693">
    <property type="entry name" value="Multidrug efflux transporter AcrB pore domain, PN1, PN2, PC1 and PC2 subdomains"/>
    <property type="match status" value="3"/>
</dbReference>
<dbReference type="EMBL" id="JBHUEY010000006">
    <property type="protein sequence ID" value="MFD1785347.1"/>
    <property type="molecule type" value="Genomic_DNA"/>
</dbReference>
<evidence type="ECO:0000313" key="3">
    <source>
        <dbReference type="Proteomes" id="UP001597237"/>
    </source>
</evidence>
<feature type="transmembrane region" description="Helical" evidence="1">
    <location>
        <begin position="15"/>
        <end position="34"/>
    </location>
</feature>
<dbReference type="InterPro" id="IPR027463">
    <property type="entry name" value="AcrB_DN_DC_subdom"/>
</dbReference>
<sequence>MIGALIDGAIKRRKVVLGVTLIASLFGLFVYLNMPRESEPNIDIPFISVVVPYPGVSPEDAERLLVKPLETALQSIEGVKQMDSVARQNMAAVNLEFEADFDKAKALADVRAKVDLARGEFPPDAEEPIIEEANFAGEPVIGVVLSGAAPERALYQATRSLQERLEASPGVLEVYLSGTREEFLEVTIDPLRMEAYNVTVGEVTQVIGRNNQLVPAGSLRSGPGQFAVKVPGVVERPEDILALPIKKSGDKVVTIGDIGDVRRTFKEAASISRFNGEPAFILEVSKRSGANILETTAMVREVVAEEQKRWPSTIRADFLYDESEMIHRNLLVLEAGIIIAVILVMVIIVASLGIRQGLMVGAAIPACFMLAFLMMNAMGVTLNMMVMFGLVLAVGILVDGGIVVVEYADRKMAEGMGKSEAFAAAGKRMFWPVVNGTLTTLCAFLPFLFWNSIPGKFMSFLPLTLFFVLGASIFVALVFTPALGSLMARKAGVDLEALAEIEKSEHGDPRQMSGFMGWYARSIHDLSHRPLLVLLATLVLVTVIVFEFASKPRATEFFLREDPPWAAVFVKARGNLSPEAQNVLVRQVEARLEGMKGVESILARAGPMTNNGPGGAPNDSVGRVRVDFVEYEELKELGVTGKDLANEVRRRVAGIPGVQIEVLEPQSGPPVGKDVQVELRGHDPAALNRAADLVKAKLAADRQLIELEDNRTSPGIEWNLRVDREMAGRYNVDVLTVGQAIQFVTGGVLVGRFRPDDAEDELDIRVRFPPEARNIAAFDRLKIGTAQGPVPASYFVTQAPAQQVTTIQRRDGQRLVVVQANTIEGVAANQKIAELRPWLEKAPLDASVRWKFTGADEEGQEAAQFFAVAMLASLFLMFLILLWQFNSFYGVFVTLSAVILATVGVLLGVVVNVAHTFDYMSVIMLGTGIVALAGVVVGHNIVLVDTFYQLKRGGYPDDEAAVRAATQRFRPVMLTTVVTVVGLFPLMFKVHPNFRTGHLEYAAPGSEWWVQLSASVVWGLSFATLLTLVLTPVLLAAPKVWAEQIRWLLGFVRRVVGHAQARPVPAGNDADDVVRAAE</sequence>
<dbReference type="Proteomes" id="UP001597237">
    <property type="component" value="Unassembled WGS sequence"/>
</dbReference>
<feature type="transmembrane region" description="Helical" evidence="1">
    <location>
        <begin position="357"/>
        <end position="378"/>
    </location>
</feature>
<keyword evidence="1" id="KW-0812">Transmembrane</keyword>
<proteinExistence type="predicted"/>
<accession>A0ABW4N613</accession>
<dbReference type="SUPFAM" id="SSF82866">
    <property type="entry name" value="Multidrug efflux transporter AcrB transmembrane domain"/>
    <property type="match status" value="2"/>
</dbReference>
<name>A0ABW4N613_9CAUL</name>
<dbReference type="Pfam" id="PF00873">
    <property type="entry name" value="ACR_tran"/>
    <property type="match status" value="1"/>
</dbReference>
<feature type="transmembrane region" description="Helical" evidence="1">
    <location>
        <begin position="384"/>
        <end position="408"/>
    </location>
</feature>
<evidence type="ECO:0000313" key="2">
    <source>
        <dbReference type="EMBL" id="MFD1785347.1"/>
    </source>
</evidence>
<reference evidence="3" key="1">
    <citation type="journal article" date="2019" name="Int. J. Syst. Evol. Microbiol.">
        <title>The Global Catalogue of Microorganisms (GCM) 10K type strain sequencing project: providing services to taxonomists for standard genome sequencing and annotation.</title>
        <authorList>
            <consortium name="The Broad Institute Genomics Platform"/>
            <consortium name="The Broad Institute Genome Sequencing Center for Infectious Disease"/>
            <person name="Wu L."/>
            <person name="Ma J."/>
        </authorList>
    </citation>
    <scope>NUCLEOTIDE SEQUENCE [LARGE SCALE GENOMIC DNA]</scope>
    <source>
        <strain evidence="3">DFY28</strain>
    </source>
</reference>